<evidence type="ECO:0008006" key="4">
    <source>
        <dbReference type="Google" id="ProtNLM"/>
    </source>
</evidence>
<gene>
    <name evidence="2" type="ORF">GCM10009824_18790</name>
</gene>
<dbReference type="Proteomes" id="UP001500166">
    <property type="component" value="Unassembled WGS sequence"/>
</dbReference>
<comment type="caution">
    <text evidence="2">The sequence shown here is derived from an EMBL/GenBank/DDBJ whole genome shotgun (WGS) entry which is preliminary data.</text>
</comment>
<feature type="transmembrane region" description="Helical" evidence="1">
    <location>
        <begin position="24"/>
        <end position="44"/>
    </location>
</feature>
<evidence type="ECO:0000313" key="3">
    <source>
        <dbReference type="Proteomes" id="UP001500166"/>
    </source>
</evidence>
<keyword evidence="1" id="KW-0812">Transmembrane</keyword>
<protein>
    <recommendedName>
        <fullName evidence="4">Tetratricopeptide repeat protein</fullName>
    </recommendedName>
</protein>
<proteinExistence type="predicted"/>
<organism evidence="2 3">
    <name type="scientific">Kocuria atrinae</name>
    <dbReference type="NCBI Taxonomy" id="592377"/>
    <lineage>
        <taxon>Bacteria</taxon>
        <taxon>Bacillati</taxon>
        <taxon>Actinomycetota</taxon>
        <taxon>Actinomycetes</taxon>
        <taxon>Micrococcales</taxon>
        <taxon>Micrococcaceae</taxon>
        <taxon>Kocuria</taxon>
    </lineage>
</organism>
<name>A0ABN2XX16_9MICC</name>
<sequence>MSNQESDARELGTERPDTGKRGSLRWWVAAVIVLALLTVVILPISTGSKIWIMAMLAFAAVFTVLEIGSKGRILAALMIALLALYLGLSFQRAVLLLNTDGWIVKGFGVAMLVIPAVGTWAMVREIIFGARTEKLGRTLAAEGGLPEDNLPKTPSGRYVREAADQHFHTVREEVEANPEDWRGWYRLSLAYSASSDGRRARGAMRTAIALYRGTDPGAALAR</sequence>
<feature type="transmembrane region" description="Helical" evidence="1">
    <location>
        <begin position="73"/>
        <end position="90"/>
    </location>
</feature>
<keyword evidence="1" id="KW-1133">Transmembrane helix</keyword>
<keyword evidence="1" id="KW-0472">Membrane</keyword>
<evidence type="ECO:0000313" key="2">
    <source>
        <dbReference type="EMBL" id="GAA2118529.1"/>
    </source>
</evidence>
<feature type="transmembrane region" description="Helical" evidence="1">
    <location>
        <begin position="50"/>
        <end position="68"/>
    </location>
</feature>
<dbReference type="EMBL" id="BAAAQA010000018">
    <property type="protein sequence ID" value="GAA2118529.1"/>
    <property type="molecule type" value="Genomic_DNA"/>
</dbReference>
<evidence type="ECO:0000256" key="1">
    <source>
        <dbReference type="SAM" id="Phobius"/>
    </source>
</evidence>
<accession>A0ABN2XX16</accession>
<reference evidence="3" key="1">
    <citation type="journal article" date="2019" name="Int. J. Syst. Evol. Microbiol.">
        <title>The Global Catalogue of Microorganisms (GCM) 10K type strain sequencing project: providing services to taxonomists for standard genome sequencing and annotation.</title>
        <authorList>
            <consortium name="The Broad Institute Genomics Platform"/>
            <consortium name="The Broad Institute Genome Sequencing Center for Infectious Disease"/>
            <person name="Wu L."/>
            <person name="Ma J."/>
        </authorList>
    </citation>
    <scope>NUCLEOTIDE SEQUENCE [LARGE SCALE GENOMIC DNA]</scope>
    <source>
        <strain evidence="3">JCM 15914</strain>
    </source>
</reference>
<dbReference type="RefSeq" id="WP_344224757.1">
    <property type="nucleotide sequence ID" value="NZ_BAAAQA010000018.1"/>
</dbReference>
<feature type="transmembrane region" description="Helical" evidence="1">
    <location>
        <begin position="102"/>
        <end position="123"/>
    </location>
</feature>
<keyword evidence="3" id="KW-1185">Reference proteome</keyword>